<dbReference type="InterPro" id="IPR022409">
    <property type="entry name" value="PKD/Chitinase_dom"/>
</dbReference>
<dbReference type="Gene3D" id="2.60.40.740">
    <property type="match status" value="1"/>
</dbReference>
<dbReference type="Pfam" id="PF13585">
    <property type="entry name" value="CHU_C"/>
    <property type="match status" value="1"/>
</dbReference>
<dbReference type="Gene3D" id="2.60.40.1080">
    <property type="match status" value="1"/>
</dbReference>
<name>A0ABT4WGX5_9FLAO</name>
<accession>A0ABT4WGX5</accession>
<dbReference type="SUPFAM" id="SSF49373">
    <property type="entry name" value="Invasin/intimin cell-adhesion fragments"/>
    <property type="match status" value="1"/>
</dbReference>
<sequence>MIKLYKIIFLLILINCGNTLTAKNSIFINKKEFPNSVTKKNVILPTATISGTTIVCQNATNPKITFKITDGVGPYKFVYQINDETKQTIESASNIVTVDVLTENPGVFTYKFISFSEASGDQTLNDVTATVTIKTSPDGTLGGTGSGSNFNGVPVFRICSNTISSFTFTNASNTPTLNTNYTINWGDGSPDFNSSSWLSTTHTYSIGLWNLTYIIQGNNGCNTIAKYIVFVGSNPAVSLGNPGNTDICNSSSLIFPITGTTNNPPGTTYTVSFNDGSAPQTFNHPPPASITHTFLKTSCGTNSVSGSGTTYSNSFSANIKAENPCGASEVGVVPIYVSTPPTANFTLPTKSCINTQVCMTNTSTGAYENNGNNCNTSPKIIWSISPSTGFSVVSGSLGNDFNSTDPALWLSGSNAPCLNFSQSGTYTITIKTGNRCGFDTVFKTICVEPKLTPTFTLDNTSGCSSKTITATNTTDTTNSCSPLSYLWSVNYSPTINCGTNIPPITSQTTTDASFTFTESGTYTIKLTATNSCLPATTSTQTVIIKKPPTVTINPIVNICPVLPTNTISPKAVITNCGTQSPLTYEWSFPGGTPSSSNLEIPGDITYSSTGTFTYSLKVTNECGPSTASGSFTINPTPVISGDLFSCAGSKSQLTGSPTAATTLLWVSSSPNIATVSNSGLVTGLLAGTTNITYTNTFGCKTTVSFIVNQAPVITSQPTPATACQGGIVPALSFTTSGINGTAAYQWYSNTSNNTLGTAIPGETTATYNPPSATAGIFYYYCIITLPTGGCNAITTTPVKVTILTNISITTQPTDSQNLCIGGTIATPLTITTSGGTGNYSYQWYSNTTNSNTGGTLITGAASIKFTPDVFTIPGTYYYYATVSPNGNGCIPITSNTAVIIVYPDPTITTQPVATQTLCQNTTSTNLEVNAIGGNVAFSYQWYSNSSNVNTGGTIIFGATNNTYTPPSNIVGTKYYYSVASQNSTSGCNVTSATSQVIVIATPTINNHPVSSAICLGGTPTILSVSYINGVGLPGYQWFSNVNTSNSGGVLIPGETNSTFNPPNTTAGTFYYYCIITLSSGGCSNITSNTATVIINTLPSIDLQPISTQTLCVGAALSTPLKIHYTGGEGNPTYKWYTNSSNSNIGGILISGATNASYLPPVFTLTGNYYYYAEVSLNGNGCGTLLSNPAEIAIIPDPVITSQPLPSQTLCQNALATDLTVSASGGIGTTYSYQWFSNTLNNNTTGTPISGATLDSYLPPTSSNGTYYYYCVISQSTGSGCNVTSNTATVIVNLAPSFTSQPISNTICIGQTLNALSVSYINGVGTAQYQWYSNGTNTIIGGTSISGAVNSSYNAPNSVVGTFYYYCIITLPSGGCSSLTSNIANVTINQKPVIANKTAQICSGDAFTILPNNSGSDIVPLETTYTWALPTISPSSSITGTSAQNTQQNAISQRLINTTTGPATVTYVVTPISGNCTGTSFTVVITVNPAITLNDTKSNSTCFGINNGSIQVAISGGVPFSSGDSYQIDWSGPNGFTSNISNIANLAPGDYTISVRDQQNCSTTKKYTIIEPNEIVISSILEKDITCFNDADGKITIAITGGSPTYIINWTKNGIPFSNIQNLSNLGPGTYTVTVSDIYNCGPKTALFTITEPPLLAVSLAGKTDVLCNGDATGAITINNTGGTLPYTYAWKGPNGFSSTNQNLTHLIAGTYNLIITDHSGCTQNLTETITQNSAIIITATSTPIICYNDNNASINIAISGGIGPYQISWSNLGNGTFMDNLSAGDYLVTVTDALNCVKTLNVNIPEAPIFTIRPVVKNISCFGAKNGSIKLNLIGGIAPIKLTWSDNSSSGTERNNLAPGTYAVTIVDAKPCTITKTFIIIEPQLLALSANVTNAFDCNNAKSGSINLLVSGGTPPFTYNWSNGATSEDLTNLSSGNYLVTVTDFNGCSEQAQYNINRPPAIVTKVDTKTDFDCETKYVKQTFAANVTGGMPPYQLDWSSGKVSGANNEIMNTSQNGTVILNVTDNLGCKSNYTFNVDIPILGDPSFDTTSFALTTYGIYSVNDPIVFTNTSTGSYISSYWDFGDGAASNEINPTHTFVKEGTYLITQTVTYPFGCIYKYTSSLKIEKGYDLITPNGFTPNGDGINDTFKPTFKGFKTVDLSVYDTWGELIYSEKGNNLRGWDGKIKGTESENGNYYFKISGVTFYGTTINTNGPFTLIK</sequence>
<organism evidence="3 4">
    <name type="scientific">Flavobacterium azizsancarii</name>
    <dbReference type="NCBI Taxonomy" id="2961580"/>
    <lineage>
        <taxon>Bacteria</taxon>
        <taxon>Pseudomonadati</taxon>
        <taxon>Bacteroidota</taxon>
        <taxon>Flavobacteriia</taxon>
        <taxon>Flavobacteriales</taxon>
        <taxon>Flavobacteriaceae</taxon>
        <taxon>Flavobacterium</taxon>
    </lineage>
</organism>
<dbReference type="SUPFAM" id="SSF49299">
    <property type="entry name" value="PKD domain"/>
    <property type="match status" value="4"/>
</dbReference>
<dbReference type="InterPro" id="IPR026341">
    <property type="entry name" value="T9SS_type_B"/>
</dbReference>
<dbReference type="InterPro" id="IPR035986">
    <property type="entry name" value="PKD_dom_sf"/>
</dbReference>
<dbReference type="CDD" id="cd00146">
    <property type="entry name" value="PKD"/>
    <property type="match status" value="3"/>
</dbReference>
<dbReference type="InterPro" id="IPR000601">
    <property type="entry name" value="PKD_dom"/>
</dbReference>
<feature type="domain" description="PKD" evidence="1">
    <location>
        <begin position="2061"/>
        <end position="2115"/>
    </location>
</feature>
<dbReference type="EMBL" id="JAMZNK010000043">
    <property type="protein sequence ID" value="MDA6071834.1"/>
    <property type="molecule type" value="Genomic_DNA"/>
</dbReference>
<evidence type="ECO:0000313" key="3">
    <source>
        <dbReference type="EMBL" id="MDA6071834.1"/>
    </source>
</evidence>
<feature type="domain" description="Ig-like" evidence="2">
    <location>
        <begin position="711"/>
        <end position="801"/>
    </location>
</feature>
<dbReference type="Pfam" id="PF13573">
    <property type="entry name" value="SprB"/>
    <property type="match status" value="6"/>
</dbReference>
<dbReference type="Pfam" id="PF19406">
    <property type="entry name" value="PKD_5"/>
    <property type="match status" value="1"/>
</dbReference>
<reference evidence="3 4" key="1">
    <citation type="journal article" date="2023" name="Chemosphere">
        <title>Whole genome analysis of Flavobacterium aziz-sancarii sp. nov., isolated from Ardley Island (Antarctica), revealed a rich resistome and bioremediation potential.</title>
        <authorList>
            <person name="Otur C."/>
            <person name="Okay S."/>
            <person name="Kurt-Kizildogan A."/>
        </authorList>
    </citation>
    <scope>NUCLEOTIDE SEQUENCE [LARGE SCALE GENOMIC DNA]</scope>
    <source>
        <strain evidence="3 4">AC</strain>
    </source>
</reference>
<dbReference type="Gene3D" id="2.60.40.2700">
    <property type="match status" value="4"/>
</dbReference>
<proteinExistence type="predicted"/>
<evidence type="ECO:0000313" key="4">
    <source>
        <dbReference type="Proteomes" id="UP001212170"/>
    </source>
</evidence>
<feature type="domain" description="PKD" evidence="1">
    <location>
        <begin position="554"/>
        <end position="633"/>
    </location>
</feature>
<gene>
    <name evidence="3" type="ORF">NJT12_19600</name>
</gene>
<dbReference type="SMART" id="SM00089">
    <property type="entry name" value="PKD"/>
    <property type="match status" value="4"/>
</dbReference>
<feature type="domain" description="PKD" evidence="1">
    <location>
        <begin position="464"/>
        <end position="551"/>
    </location>
</feature>
<dbReference type="Proteomes" id="UP001212170">
    <property type="component" value="Unassembled WGS sequence"/>
</dbReference>
<dbReference type="Pfam" id="PF18911">
    <property type="entry name" value="PKD_4"/>
    <property type="match status" value="1"/>
</dbReference>
<dbReference type="PROSITE" id="PS50835">
    <property type="entry name" value="IG_LIKE"/>
    <property type="match status" value="2"/>
</dbReference>
<dbReference type="InterPro" id="IPR025667">
    <property type="entry name" value="SprB_repeat"/>
</dbReference>
<dbReference type="InterPro" id="IPR013783">
    <property type="entry name" value="Ig-like_fold"/>
</dbReference>
<protein>
    <submittedName>
        <fullName evidence="3">PKD domain-containing protein</fullName>
    </submittedName>
</protein>
<dbReference type="Pfam" id="PF02368">
    <property type="entry name" value="Big_2"/>
    <property type="match status" value="1"/>
</dbReference>
<dbReference type="NCBIfam" id="TIGR04131">
    <property type="entry name" value="Bac_Flav_CTERM"/>
    <property type="match status" value="1"/>
</dbReference>
<dbReference type="InterPro" id="IPR045828">
    <property type="entry name" value="PKD_Bacteroidetes"/>
</dbReference>
<dbReference type="InterPro" id="IPR008964">
    <property type="entry name" value="Invasin/intimin_cell_adhesion"/>
</dbReference>
<dbReference type="InterPro" id="IPR003343">
    <property type="entry name" value="Big_2"/>
</dbReference>
<dbReference type="Gene3D" id="2.60.40.10">
    <property type="entry name" value="Immunoglobulins"/>
    <property type="match status" value="6"/>
</dbReference>
<evidence type="ECO:0000259" key="2">
    <source>
        <dbReference type="PROSITE" id="PS50835"/>
    </source>
</evidence>
<evidence type="ECO:0000259" key="1">
    <source>
        <dbReference type="PROSITE" id="PS50093"/>
    </source>
</evidence>
<feature type="domain" description="Ig-like" evidence="2">
    <location>
        <begin position="1197"/>
        <end position="1288"/>
    </location>
</feature>
<dbReference type="PROSITE" id="PS50093">
    <property type="entry name" value="PKD"/>
    <property type="match status" value="3"/>
</dbReference>
<comment type="caution">
    <text evidence="3">The sequence shown here is derived from an EMBL/GenBank/DDBJ whole genome shotgun (WGS) entry which is preliminary data.</text>
</comment>
<keyword evidence="4" id="KW-1185">Reference proteome</keyword>
<dbReference type="RefSeq" id="WP_271337621.1">
    <property type="nucleotide sequence ID" value="NZ_JAMZNK010000043.1"/>
</dbReference>
<dbReference type="InterPro" id="IPR007110">
    <property type="entry name" value="Ig-like_dom"/>
</dbReference>